<dbReference type="SMART" id="SM01086">
    <property type="entry name" value="ClpB_D2-small"/>
    <property type="match status" value="1"/>
</dbReference>
<evidence type="ECO:0000256" key="9">
    <source>
        <dbReference type="SAM" id="MobiDB-lite"/>
    </source>
</evidence>
<feature type="domain" description="AAA+ ATPase" evidence="10">
    <location>
        <begin position="250"/>
        <end position="387"/>
    </location>
</feature>
<evidence type="ECO:0000259" key="10">
    <source>
        <dbReference type="SMART" id="SM00382"/>
    </source>
</evidence>
<feature type="domain" description="Clp ATPase C-terminal" evidence="11">
    <location>
        <begin position="721"/>
        <end position="814"/>
    </location>
</feature>
<dbReference type="GO" id="GO:0008233">
    <property type="term" value="F:peptidase activity"/>
    <property type="evidence" value="ECO:0007669"/>
    <property type="project" value="UniProtKB-KW"/>
</dbReference>
<evidence type="ECO:0000256" key="2">
    <source>
        <dbReference type="ARBA" id="ARBA00022741"/>
    </source>
</evidence>
<dbReference type="PROSITE" id="PS00871">
    <property type="entry name" value="CLPAB_2"/>
    <property type="match status" value="1"/>
</dbReference>
<evidence type="ECO:0000256" key="3">
    <source>
        <dbReference type="ARBA" id="ARBA00022840"/>
    </source>
</evidence>
<keyword evidence="6 8" id="KW-0143">Chaperone</keyword>
<name>A0ABT1IWN8_9ACTN</name>
<sequence length="825" mass="88165">MTAFADGVRLTLAMARREARAGGAHEVGPDHLLLGLAVLCRSDLGAVLDRQQLDPQGRLGLAVELGLARLGFTSANVDPRRFRRRLRALLDQGGPGDPQAAVPRRSAAARQAFTRAAELAHGGTATAQDLLRALVEQPSAPTRALLASFGVADPLAAFFPERRPGPKTVPDPKPKPAAEPEPEPAAELKREDGPKRADGPKAEVRQEPTPVLDRYGRDLTALARAGELPASIGRERELRALARSLLRRWKSNCVLVGEAGVGKTSIVEELARRLVSSDPPSGLAGARVVELSMAALVAGTKYRGEFEERLQAVLTEARRPGLMLFIDEVHTVLGAGGRGASDAANILKPALARGELRCIGATTPAEYRSTIERDPALQRRFEVLWVDEPTRAEALVIVRGVADDLTAHHGVAIDPEAVTAAVDLTVRHLPEQRLPDKAIDVLDQACAAVRIRSVPPEASDSATTPSGTGAVRVGRSEVAAVVARRARLPVARVTVDEAQRLLGMEEHLRARVIGQDAAVEAVAAAVRTGRSGLADPRRPVGAFLFAGPTGTGKTELAKALAEFLFGDERRLIRIDMSEYQERHAISRLLGAPPGYVGHDREGALSGPLRDHPHSVVLFDEVEKAHPEVLDLFLQIFDEGTLTDAHGRRVPFNDAVVILTSNLGATSGQPPGRPPLGFSPPPPAAHRAAGASAAAGVHEALRERLRPELLGRIRQVVVFDELDQAAVGRILDKIIDQVRARLADRSPAVSLTLSQAARELLLRQGREAGRAGARGLEHVVEHLLVQPLGRLLLTDERFAVGASVEVRCADGVLSFAVDPTSSLRRS</sequence>
<keyword evidence="12" id="KW-0378">Hydrolase</keyword>
<keyword evidence="2 8" id="KW-0547">Nucleotide-binding</keyword>
<comment type="similarity">
    <text evidence="1 8">Belongs to the ClpA/ClpB family.</text>
</comment>
<dbReference type="CDD" id="cd00009">
    <property type="entry name" value="AAA"/>
    <property type="match status" value="1"/>
</dbReference>
<evidence type="ECO:0000256" key="6">
    <source>
        <dbReference type="ARBA" id="ARBA00023186"/>
    </source>
</evidence>
<evidence type="ECO:0000256" key="8">
    <source>
        <dbReference type="RuleBase" id="RU004432"/>
    </source>
</evidence>
<evidence type="ECO:0000256" key="4">
    <source>
        <dbReference type="ARBA" id="ARBA00023016"/>
    </source>
</evidence>
<proteinExistence type="inferred from homology"/>
<dbReference type="SUPFAM" id="SSF52540">
    <property type="entry name" value="P-loop containing nucleoside triphosphate hydrolases"/>
    <property type="match status" value="2"/>
</dbReference>
<dbReference type="SMART" id="SM00382">
    <property type="entry name" value="AAA"/>
    <property type="match status" value="2"/>
</dbReference>
<evidence type="ECO:0000313" key="13">
    <source>
        <dbReference type="Proteomes" id="UP001206483"/>
    </source>
</evidence>
<dbReference type="InterPro" id="IPR019489">
    <property type="entry name" value="Clp_ATPase_C"/>
</dbReference>
<dbReference type="InterPro" id="IPR041546">
    <property type="entry name" value="ClpA/ClpB_AAA_lid"/>
</dbReference>
<dbReference type="Pfam" id="PF00004">
    <property type="entry name" value="AAA"/>
    <property type="match status" value="1"/>
</dbReference>
<dbReference type="Gene3D" id="1.10.1780.10">
    <property type="entry name" value="Clp, N-terminal domain"/>
    <property type="match status" value="1"/>
</dbReference>
<dbReference type="PANTHER" id="PTHR11638:SF175">
    <property type="entry name" value="ATP-DEPENDENT CLP PROTEASE, ATP-BINDING SUBUNIT CLPC"/>
    <property type="match status" value="1"/>
</dbReference>
<feature type="compositionally biased region" description="Basic and acidic residues" evidence="9">
    <location>
        <begin position="186"/>
        <end position="206"/>
    </location>
</feature>
<comment type="caution">
    <text evidence="12">The sequence shown here is derived from an EMBL/GenBank/DDBJ whole genome shotgun (WGS) entry which is preliminary data.</text>
</comment>
<gene>
    <name evidence="12" type="ORF">FHR36_002608</name>
</gene>
<evidence type="ECO:0000313" key="12">
    <source>
        <dbReference type="EMBL" id="MCP2309484.1"/>
    </source>
</evidence>
<dbReference type="GO" id="GO:0006508">
    <property type="term" value="P:proteolysis"/>
    <property type="evidence" value="ECO:0007669"/>
    <property type="project" value="UniProtKB-KW"/>
</dbReference>
<accession>A0ABT1IWN8</accession>
<organism evidence="12 13">
    <name type="scientific">Kitasatospora paracochleata</name>
    <dbReference type="NCBI Taxonomy" id="58354"/>
    <lineage>
        <taxon>Bacteria</taxon>
        <taxon>Bacillati</taxon>
        <taxon>Actinomycetota</taxon>
        <taxon>Actinomycetes</taxon>
        <taxon>Kitasatosporales</taxon>
        <taxon>Streptomycetaceae</taxon>
        <taxon>Kitasatospora</taxon>
    </lineage>
</organism>
<feature type="compositionally biased region" description="Basic and acidic residues" evidence="9">
    <location>
        <begin position="160"/>
        <end position="178"/>
    </location>
</feature>
<dbReference type="Proteomes" id="UP001206483">
    <property type="component" value="Unassembled WGS sequence"/>
</dbReference>
<dbReference type="Pfam" id="PF10431">
    <property type="entry name" value="ClpB_D2-small"/>
    <property type="match status" value="1"/>
</dbReference>
<dbReference type="InterPro" id="IPR036628">
    <property type="entry name" value="Clp_N_dom_sf"/>
</dbReference>
<dbReference type="InterPro" id="IPR001270">
    <property type="entry name" value="ClpA/B"/>
</dbReference>
<dbReference type="PRINTS" id="PR00300">
    <property type="entry name" value="CLPPROTEASEA"/>
</dbReference>
<feature type="domain" description="AAA+ ATPase" evidence="10">
    <location>
        <begin position="539"/>
        <end position="722"/>
    </location>
</feature>
<dbReference type="RefSeq" id="WP_253796550.1">
    <property type="nucleotide sequence ID" value="NZ_BAAAUB010000006.1"/>
</dbReference>
<dbReference type="InterPro" id="IPR028299">
    <property type="entry name" value="ClpA/B_CS2"/>
</dbReference>
<dbReference type="Gene3D" id="3.40.50.300">
    <property type="entry name" value="P-loop containing nucleotide triphosphate hydrolases"/>
    <property type="match status" value="3"/>
</dbReference>
<keyword evidence="3 8" id="KW-0067">ATP-binding</keyword>
<evidence type="ECO:0000256" key="7">
    <source>
        <dbReference type="ARBA" id="ARBA00026057"/>
    </source>
</evidence>
<dbReference type="PROSITE" id="PS00870">
    <property type="entry name" value="CLPAB_1"/>
    <property type="match status" value="1"/>
</dbReference>
<protein>
    <submittedName>
        <fullName evidence="12">ATP-dependent Clp protease ATP-binding subunit ClpC</fullName>
    </submittedName>
</protein>
<dbReference type="PANTHER" id="PTHR11638">
    <property type="entry name" value="ATP-DEPENDENT CLP PROTEASE"/>
    <property type="match status" value="1"/>
</dbReference>
<dbReference type="EMBL" id="JAMZDX010000002">
    <property type="protein sequence ID" value="MCP2309484.1"/>
    <property type="molecule type" value="Genomic_DNA"/>
</dbReference>
<dbReference type="Pfam" id="PF07724">
    <property type="entry name" value="AAA_2"/>
    <property type="match status" value="1"/>
</dbReference>
<dbReference type="Gene3D" id="1.10.8.60">
    <property type="match status" value="1"/>
</dbReference>
<keyword evidence="4" id="KW-0346">Stress response</keyword>
<dbReference type="InterPro" id="IPR050130">
    <property type="entry name" value="ClpA_ClpB"/>
</dbReference>
<dbReference type="CDD" id="cd19499">
    <property type="entry name" value="RecA-like_ClpB_Hsp104-like"/>
    <property type="match status" value="1"/>
</dbReference>
<dbReference type="InterPro" id="IPR003959">
    <property type="entry name" value="ATPase_AAA_core"/>
</dbReference>
<keyword evidence="5" id="KW-0175">Coiled coil</keyword>
<evidence type="ECO:0000256" key="5">
    <source>
        <dbReference type="ARBA" id="ARBA00023054"/>
    </source>
</evidence>
<dbReference type="GO" id="GO:0005524">
    <property type="term" value="F:ATP binding"/>
    <property type="evidence" value="ECO:0007669"/>
    <property type="project" value="UniProtKB-KW"/>
</dbReference>
<comment type="subunit">
    <text evidence="7">Homohexamer. The oligomerization is ATP-dependent.</text>
</comment>
<dbReference type="InterPro" id="IPR027417">
    <property type="entry name" value="P-loop_NTPase"/>
</dbReference>
<keyword evidence="13" id="KW-1185">Reference proteome</keyword>
<keyword evidence="12" id="KW-0645">Protease</keyword>
<dbReference type="InterPro" id="IPR003593">
    <property type="entry name" value="AAA+_ATPase"/>
</dbReference>
<dbReference type="InterPro" id="IPR018368">
    <property type="entry name" value="ClpA/B_CS1"/>
</dbReference>
<feature type="region of interest" description="Disordered" evidence="9">
    <location>
        <begin position="159"/>
        <end position="213"/>
    </location>
</feature>
<dbReference type="Pfam" id="PF17871">
    <property type="entry name" value="AAA_lid_9"/>
    <property type="match status" value="1"/>
</dbReference>
<evidence type="ECO:0000256" key="1">
    <source>
        <dbReference type="ARBA" id="ARBA00008675"/>
    </source>
</evidence>
<reference evidence="12 13" key="1">
    <citation type="submission" date="2022-06" db="EMBL/GenBank/DDBJ databases">
        <title>Sequencing the genomes of 1000 actinobacteria strains.</title>
        <authorList>
            <person name="Klenk H.-P."/>
        </authorList>
    </citation>
    <scope>NUCLEOTIDE SEQUENCE [LARGE SCALE GENOMIC DNA]</scope>
    <source>
        <strain evidence="12 13">DSM 41656</strain>
    </source>
</reference>
<evidence type="ECO:0000259" key="11">
    <source>
        <dbReference type="SMART" id="SM01086"/>
    </source>
</evidence>